<accession>A0A0A3I543</accession>
<dbReference type="Proteomes" id="UP000030416">
    <property type="component" value="Unassembled WGS sequence"/>
</dbReference>
<dbReference type="eggNOG" id="ENOG502Z7TS">
    <property type="taxonomic scope" value="Bacteria"/>
</dbReference>
<dbReference type="InterPro" id="IPR025466">
    <property type="entry name" value="DUF4317"/>
</dbReference>
<gene>
    <name evidence="1" type="ORF">CD29_04720</name>
</gene>
<evidence type="ECO:0000313" key="2">
    <source>
        <dbReference type="Proteomes" id="UP000030416"/>
    </source>
</evidence>
<reference evidence="1 2" key="1">
    <citation type="submission" date="2014-02" db="EMBL/GenBank/DDBJ databases">
        <title>Draft genome sequence of Lysinibacillus manganicus DSM 26584T.</title>
        <authorList>
            <person name="Zhang F."/>
            <person name="Wang G."/>
            <person name="Zhang L."/>
        </authorList>
    </citation>
    <scope>NUCLEOTIDE SEQUENCE [LARGE SCALE GENOMIC DNA]</scope>
    <source>
        <strain evidence="1 2">DSM 26584</strain>
    </source>
</reference>
<evidence type="ECO:0000313" key="1">
    <source>
        <dbReference type="EMBL" id="KGR79839.1"/>
    </source>
</evidence>
<name>A0A0A3I543_9BACL</name>
<dbReference type="AlphaFoldDB" id="A0A0A3I543"/>
<proteinExistence type="predicted"/>
<keyword evidence="2" id="KW-1185">Reference proteome</keyword>
<dbReference type="EMBL" id="JPVN01000004">
    <property type="protein sequence ID" value="KGR79839.1"/>
    <property type="molecule type" value="Genomic_DNA"/>
</dbReference>
<sequence length="109" mass="12697">MKASCEKDVNTEKVERVFQQMVEDKTYEMKACHIVPSYASKSIKISTKVANIAISPQDLRYVKQVNYNGKRCLLIEVEEDTIIEGFKLLPEERWSKSKRDWVIILQPAF</sequence>
<dbReference type="STRING" id="1384049.CD29_04720"/>
<dbReference type="Pfam" id="PF14199">
    <property type="entry name" value="DUF4317"/>
    <property type="match status" value="1"/>
</dbReference>
<organism evidence="1 2">
    <name type="scientific">Ureibacillus manganicus DSM 26584</name>
    <dbReference type="NCBI Taxonomy" id="1384049"/>
    <lineage>
        <taxon>Bacteria</taxon>
        <taxon>Bacillati</taxon>
        <taxon>Bacillota</taxon>
        <taxon>Bacilli</taxon>
        <taxon>Bacillales</taxon>
        <taxon>Caryophanaceae</taxon>
        <taxon>Ureibacillus</taxon>
    </lineage>
</organism>
<comment type="caution">
    <text evidence="1">The sequence shown here is derived from an EMBL/GenBank/DDBJ whole genome shotgun (WGS) entry which is preliminary data.</text>
</comment>
<protein>
    <submittedName>
        <fullName evidence="1">Uncharacterized protein</fullName>
    </submittedName>
</protein>